<sequence length="108" mass="11274">MSGEPTSRASLSGLMSTSCASGSSRSLRYAAFTDTVSYGLEAPPSTWETTNGTATTARPAATTSGFCATKSTNPPRPRSGRENPLHYRWRPVMSAGAVARATASGWQA</sequence>
<reference evidence="2" key="3">
    <citation type="journal article" date="2017" name="Nature">
        <title>Genome sequence of the progenitor of the wheat D genome Aegilops tauschii.</title>
        <authorList>
            <person name="Luo M.C."/>
            <person name="Gu Y.Q."/>
            <person name="Puiu D."/>
            <person name="Wang H."/>
            <person name="Twardziok S.O."/>
            <person name="Deal K.R."/>
            <person name="Huo N."/>
            <person name="Zhu T."/>
            <person name="Wang L."/>
            <person name="Wang Y."/>
            <person name="McGuire P.E."/>
            <person name="Liu S."/>
            <person name="Long H."/>
            <person name="Ramasamy R.K."/>
            <person name="Rodriguez J.C."/>
            <person name="Van S.L."/>
            <person name="Yuan L."/>
            <person name="Wang Z."/>
            <person name="Xia Z."/>
            <person name="Xiao L."/>
            <person name="Anderson O.D."/>
            <person name="Ouyang S."/>
            <person name="Liang Y."/>
            <person name="Zimin A.V."/>
            <person name="Pertea G."/>
            <person name="Qi P."/>
            <person name="Bennetzen J.L."/>
            <person name="Dai X."/>
            <person name="Dawson M.W."/>
            <person name="Muller H.G."/>
            <person name="Kugler K."/>
            <person name="Rivarola-Duarte L."/>
            <person name="Spannagl M."/>
            <person name="Mayer K.F.X."/>
            <person name="Lu F.H."/>
            <person name="Bevan M.W."/>
            <person name="Leroy P."/>
            <person name="Li P."/>
            <person name="You F.M."/>
            <person name="Sun Q."/>
            <person name="Liu Z."/>
            <person name="Lyons E."/>
            <person name="Wicker T."/>
            <person name="Salzberg S.L."/>
            <person name="Devos K.M."/>
            <person name="Dvorak J."/>
        </authorList>
    </citation>
    <scope>NUCLEOTIDE SEQUENCE [LARGE SCALE GENOMIC DNA]</scope>
    <source>
        <strain evidence="2">cv. AL8/78</strain>
    </source>
</reference>
<accession>A0A453GCJ1</accession>
<reference evidence="3" key="2">
    <citation type="journal article" date="2017" name="Nat. Plants">
        <title>The Aegilops tauschii genome reveals multiple impacts of transposons.</title>
        <authorList>
            <person name="Zhao G."/>
            <person name="Zou C."/>
            <person name="Li K."/>
            <person name="Wang K."/>
            <person name="Li T."/>
            <person name="Gao L."/>
            <person name="Zhang X."/>
            <person name="Wang H."/>
            <person name="Yang Z."/>
            <person name="Liu X."/>
            <person name="Jiang W."/>
            <person name="Mao L."/>
            <person name="Kong X."/>
            <person name="Jiao Y."/>
            <person name="Jia J."/>
        </authorList>
    </citation>
    <scope>NUCLEOTIDE SEQUENCE [LARGE SCALE GENOMIC DNA]</scope>
    <source>
        <strain evidence="3">cv. AL8/78</strain>
    </source>
</reference>
<name>A0A453GCJ1_AEGTS</name>
<dbReference type="Proteomes" id="UP000015105">
    <property type="component" value="Chromosome 3D"/>
</dbReference>
<evidence type="ECO:0000256" key="1">
    <source>
        <dbReference type="SAM" id="MobiDB-lite"/>
    </source>
</evidence>
<evidence type="ECO:0000313" key="3">
    <source>
        <dbReference type="Proteomes" id="UP000015105"/>
    </source>
</evidence>
<dbReference type="EnsemblPlants" id="AET3Gv20961600.1">
    <property type="protein sequence ID" value="AET3Gv20961600.1"/>
    <property type="gene ID" value="AET3Gv20961600"/>
</dbReference>
<dbReference type="Gramene" id="AET3Gv20961600.1">
    <property type="protein sequence ID" value="AET3Gv20961600.1"/>
    <property type="gene ID" value="AET3Gv20961600"/>
</dbReference>
<feature type="region of interest" description="Disordered" evidence="1">
    <location>
        <begin position="1"/>
        <end position="24"/>
    </location>
</feature>
<reference evidence="2" key="5">
    <citation type="journal article" date="2021" name="G3 (Bethesda)">
        <title>Aegilops tauschii genome assembly Aet v5.0 features greater sequence contiguity and improved annotation.</title>
        <authorList>
            <person name="Wang L."/>
            <person name="Zhu T."/>
            <person name="Rodriguez J.C."/>
            <person name="Deal K.R."/>
            <person name="Dubcovsky J."/>
            <person name="McGuire P.E."/>
            <person name="Lux T."/>
            <person name="Spannagl M."/>
            <person name="Mayer K.F.X."/>
            <person name="Baldrich P."/>
            <person name="Meyers B.C."/>
            <person name="Huo N."/>
            <person name="Gu Y.Q."/>
            <person name="Zhou H."/>
            <person name="Devos K.M."/>
            <person name="Bennetzen J.L."/>
            <person name="Unver T."/>
            <person name="Budak H."/>
            <person name="Gulick P.J."/>
            <person name="Galiba G."/>
            <person name="Kalapos B."/>
            <person name="Nelson D.R."/>
            <person name="Li P."/>
            <person name="You F.M."/>
            <person name="Luo M.C."/>
            <person name="Dvorak J."/>
        </authorList>
    </citation>
    <scope>NUCLEOTIDE SEQUENCE [LARGE SCALE GENOMIC DNA]</scope>
    <source>
        <strain evidence="2">cv. AL8/78</strain>
    </source>
</reference>
<protein>
    <submittedName>
        <fullName evidence="2">Uncharacterized protein</fullName>
    </submittedName>
</protein>
<proteinExistence type="predicted"/>
<reference evidence="2" key="4">
    <citation type="submission" date="2019-03" db="UniProtKB">
        <authorList>
            <consortium name="EnsemblPlants"/>
        </authorList>
    </citation>
    <scope>IDENTIFICATION</scope>
</reference>
<feature type="region of interest" description="Disordered" evidence="1">
    <location>
        <begin position="40"/>
        <end position="84"/>
    </location>
</feature>
<feature type="compositionally biased region" description="Polar residues" evidence="1">
    <location>
        <begin position="64"/>
        <end position="73"/>
    </location>
</feature>
<feature type="compositionally biased region" description="Low complexity" evidence="1">
    <location>
        <begin position="46"/>
        <end position="63"/>
    </location>
</feature>
<dbReference type="AlphaFoldDB" id="A0A453GCJ1"/>
<organism evidence="2 3">
    <name type="scientific">Aegilops tauschii subsp. strangulata</name>
    <name type="common">Goatgrass</name>
    <dbReference type="NCBI Taxonomy" id="200361"/>
    <lineage>
        <taxon>Eukaryota</taxon>
        <taxon>Viridiplantae</taxon>
        <taxon>Streptophyta</taxon>
        <taxon>Embryophyta</taxon>
        <taxon>Tracheophyta</taxon>
        <taxon>Spermatophyta</taxon>
        <taxon>Magnoliopsida</taxon>
        <taxon>Liliopsida</taxon>
        <taxon>Poales</taxon>
        <taxon>Poaceae</taxon>
        <taxon>BOP clade</taxon>
        <taxon>Pooideae</taxon>
        <taxon>Triticodae</taxon>
        <taxon>Triticeae</taxon>
        <taxon>Triticinae</taxon>
        <taxon>Aegilops</taxon>
    </lineage>
</organism>
<reference evidence="3" key="1">
    <citation type="journal article" date="2014" name="Science">
        <title>Ancient hybridizations among the ancestral genomes of bread wheat.</title>
        <authorList>
            <consortium name="International Wheat Genome Sequencing Consortium,"/>
            <person name="Marcussen T."/>
            <person name="Sandve S.R."/>
            <person name="Heier L."/>
            <person name="Spannagl M."/>
            <person name="Pfeifer M."/>
            <person name="Jakobsen K.S."/>
            <person name="Wulff B.B."/>
            <person name="Steuernagel B."/>
            <person name="Mayer K.F."/>
            <person name="Olsen O.A."/>
        </authorList>
    </citation>
    <scope>NUCLEOTIDE SEQUENCE [LARGE SCALE GENOMIC DNA]</scope>
    <source>
        <strain evidence="3">cv. AL8/78</strain>
    </source>
</reference>
<keyword evidence="3" id="KW-1185">Reference proteome</keyword>
<evidence type="ECO:0000313" key="2">
    <source>
        <dbReference type="EnsemblPlants" id="AET3Gv20961600.1"/>
    </source>
</evidence>